<sequence>MILPNYLRNSSPWLSEFSRFFESGLRHVASTPPGLRVFDDESGWTLELDYPGVSKDELGLKVENKVLLLEDKREDAGHPDYRLPLGDKVDQEQIKATLENGVLTVRLPRLEAALKSIEIQ</sequence>
<dbReference type="Pfam" id="PF00011">
    <property type="entry name" value="HSP20"/>
    <property type="match status" value="1"/>
</dbReference>
<dbReference type="InterPro" id="IPR002068">
    <property type="entry name" value="A-crystallin/Hsp20_dom"/>
</dbReference>
<keyword evidence="6" id="KW-1185">Reference proteome</keyword>
<dbReference type="Proteomes" id="UP000658278">
    <property type="component" value="Unassembled WGS sequence"/>
</dbReference>
<accession>A0A934RFW0</accession>
<evidence type="ECO:0000313" key="5">
    <source>
        <dbReference type="EMBL" id="MBK1828838.1"/>
    </source>
</evidence>
<dbReference type="AlphaFoldDB" id="A0A934RFW0"/>
<dbReference type="CDD" id="cd06464">
    <property type="entry name" value="ACD_sHsps-like"/>
    <property type="match status" value="1"/>
</dbReference>
<evidence type="ECO:0000256" key="1">
    <source>
        <dbReference type="ARBA" id="ARBA00023016"/>
    </source>
</evidence>
<name>A0A934RFW0_9BACT</name>
<dbReference type="SUPFAM" id="SSF49764">
    <property type="entry name" value="HSP20-like chaperones"/>
    <property type="match status" value="1"/>
</dbReference>
<evidence type="ECO:0000256" key="2">
    <source>
        <dbReference type="PROSITE-ProRule" id="PRU00285"/>
    </source>
</evidence>
<dbReference type="Gene3D" id="2.60.40.790">
    <property type="match status" value="1"/>
</dbReference>
<dbReference type="RefSeq" id="WP_200283021.1">
    <property type="nucleotide sequence ID" value="NZ_JAENII010000018.1"/>
</dbReference>
<feature type="domain" description="SHSP" evidence="4">
    <location>
        <begin position="26"/>
        <end position="120"/>
    </location>
</feature>
<protein>
    <submittedName>
        <fullName evidence="5">Hsp20/alpha crystallin family protein</fullName>
    </submittedName>
</protein>
<comment type="similarity">
    <text evidence="2 3">Belongs to the small heat shock protein (HSP20) family.</text>
</comment>
<dbReference type="GO" id="GO:0009408">
    <property type="term" value="P:response to heat"/>
    <property type="evidence" value="ECO:0007669"/>
    <property type="project" value="InterPro"/>
</dbReference>
<organism evidence="5 6">
    <name type="scientific">Haloferula rosea</name>
    <dbReference type="NCBI Taxonomy" id="490093"/>
    <lineage>
        <taxon>Bacteria</taxon>
        <taxon>Pseudomonadati</taxon>
        <taxon>Verrucomicrobiota</taxon>
        <taxon>Verrucomicrobiia</taxon>
        <taxon>Verrucomicrobiales</taxon>
        <taxon>Verrucomicrobiaceae</taxon>
        <taxon>Haloferula</taxon>
    </lineage>
</organism>
<gene>
    <name evidence="5" type="ORF">JIN81_17520</name>
</gene>
<comment type="caution">
    <text evidence="5">The sequence shown here is derived from an EMBL/GenBank/DDBJ whole genome shotgun (WGS) entry which is preliminary data.</text>
</comment>
<keyword evidence="1" id="KW-0346">Stress response</keyword>
<reference evidence="5" key="1">
    <citation type="submission" date="2021-01" db="EMBL/GenBank/DDBJ databases">
        <title>Modified the classification status of verrucomicrobia.</title>
        <authorList>
            <person name="Feng X."/>
        </authorList>
    </citation>
    <scope>NUCLEOTIDE SEQUENCE</scope>
    <source>
        <strain evidence="5">KCTC 22201</strain>
    </source>
</reference>
<dbReference type="PANTHER" id="PTHR46733:SF4">
    <property type="entry name" value="HEAT SHOCK PROTEIN 21, CHLOROPLASTIC"/>
    <property type="match status" value="1"/>
</dbReference>
<dbReference type="InterPro" id="IPR008978">
    <property type="entry name" value="HSP20-like_chaperone"/>
</dbReference>
<evidence type="ECO:0000313" key="6">
    <source>
        <dbReference type="Proteomes" id="UP000658278"/>
    </source>
</evidence>
<evidence type="ECO:0000259" key="4">
    <source>
        <dbReference type="PROSITE" id="PS01031"/>
    </source>
</evidence>
<dbReference type="PANTHER" id="PTHR46733">
    <property type="entry name" value="26.5 KDA HEAT SHOCK PROTEIN, MITOCHONDRIAL"/>
    <property type="match status" value="1"/>
</dbReference>
<dbReference type="InterPro" id="IPR044587">
    <property type="entry name" value="HSP21-like"/>
</dbReference>
<evidence type="ECO:0000256" key="3">
    <source>
        <dbReference type="RuleBase" id="RU003616"/>
    </source>
</evidence>
<dbReference type="EMBL" id="JAENII010000018">
    <property type="protein sequence ID" value="MBK1828838.1"/>
    <property type="molecule type" value="Genomic_DNA"/>
</dbReference>
<dbReference type="PROSITE" id="PS01031">
    <property type="entry name" value="SHSP"/>
    <property type="match status" value="1"/>
</dbReference>
<proteinExistence type="inferred from homology"/>